<sequence>MLEHPWPGNFRELRHRLDAAVRQCKSGIVEAQHLGLPATDPGLAIRKEKHAPAKGNLSPAELVDRLVAEILAGKASLPKTLEELERKAIFLAMDKTGSLRAAARVLGLSHSTLKCKLEKHSPDAKSSARF</sequence>
<name>A0A7C2NF86_9BACT</name>
<dbReference type="AlphaFoldDB" id="A0A7C2NF86"/>
<dbReference type="EMBL" id="DSMR01000474">
    <property type="protein sequence ID" value="HET47801.1"/>
    <property type="molecule type" value="Genomic_DNA"/>
</dbReference>
<dbReference type="InterPro" id="IPR009057">
    <property type="entry name" value="Homeodomain-like_sf"/>
</dbReference>
<keyword evidence="1" id="KW-0547">Nucleotide-binding</keyword>
<comment type="caution">
    <text evidence="5">The sequence shown here is derived from an EMBL/GenBank/DDBJ whole genome shotgun (WGS) entry which is preliminary data.</text>
</comment>
<dbReference type="InterPro" id="IPR058031">
    <property type="entry name" value="AAA_lid_NorR"/>
</dbReference>
<dbReference type="Pfam" id="PF25601">
    <property type="entry name" value="AAA_lid_14"/>
    <property type="match status" value="1"/>
</dbReference>
<feature type="domain" description="NorR-like AAA+ ATPase lid" evidence="4">
    <location>
        <begin position="2"/>
        <end position="34"/>
    </location>
</feature>
<keyword evidence="2" id="KW-0067">ATP-binding</keyword>
<evidence type="ECO:0000313" key="5">
    <source>
        <dbReference type="EMBL" id="HET47801.1"/>
    </source>
</evidence>
<organism evidence="5">
    <name type="scientific">Thermoanaerobaculum aquaticum</name>
    <dbReference type="NCBI Taxonomy" id="1312852"/>
    <lineage>
        <taxon>Bacteria</taxon>
        <taxon>Pseudomonadati</taxon>
        <taxon>Acidobacteriota</taxon>
        <taxon>Thermoanaerobaculia</taxon>
        <taxon>Thermoanaerobaculales</taxon>
        <taxon>Thermoanaerobaculaceae</taxon>
        <taxon>Thermoanaerobaculum</taxon>
    </lineage>
</organism>
<dbReference type="Gene3D" id="1.10.10.60">
    <property type="entry name" value="Homeodomain-like"/>
    <property type="match status" value="1"/>
</dbReference>
<evidence type="ECO:0000256" key="2">
    <source>
        <dbReference type="ARBA" id="ARBA00022840"/>
    </source>
</evidence>
<dbReference type="InterPro" id="IPR030828">
    <property type="entry name" value="HTH_TyrR"/>
</dbReference>
<dbReference type="SUPFAM" id="SSF46689">
    <property type="entry name" value="Homeodomain-like"/>
    <property type="match status" value="1"/>
</dbReference>
<dbReference type="GO" id="GO:0003677">
    <property type="term" value="F:DNA binding"/>
    <property type="evidence" value="ECO:0007669"/>
    <property type="project" value="UniProtKB-KW"/>
</dbReference>
<feature type="domain" description="TyrR-like helix-turn-helix" evidence="3">
    <location>
        <begin position="76"/>
        <end position="119"/>
    </location>
</feature>
<gene>
    <name evidence="5" type="ORF">ENQ31_06515</name>
</gene>
<dbReference type="PANTHER" id="PTHR32071">
    <property type="entry name" value="TRANSCRIPTIONAL REGULATORY PROTEIN"/>
    <property type="match status" value="1"/>
</dbReference>
<reference evidence="5" key="1">
    <citation type="journal article" date="2020" name="mSystems">
        <title>Genome- and Community-Level Interaction Insights into Carbon Utilization and Element Cycling Functions of Hydrothermarchaeota in Hydrothermal Sediment.</title>
        <authorList>
            <person name="Zhou Z."/>
            <person name="Liu Y."/>
            <person name="Xu W."/>
            <person name="Pan J."/>
            <person name="Luo Z.H."/>
            <person name="Li M."/>
        </authorList>
    </citation>
    <scope>NUCLEOTIDE SEQUENCE [LARGE SCALE GENOMIC DNA]</scope>
    <source>
        <strain evidence="5">SpSt-299</strain>
    </source>
</reference>
<evidence type="ECO:0000259" key="4">
    <source>
        <dbReference type="Pfam" id="PF25601"/>
    </source>
</evidence>
<evidence type="ECO:0000256" key="1">
    <source>
        <dbReference type="ARBA" id="ARBA00022741"/>
    </source>
</evidence>
<dbReference type="Pfam" id="PF18024">
    <property type="entry name" value="HTH_50"/>
    <property type="match status" value="1"/>
</dbReference>
<protein>
    <submittedName>
        <fullName evidence="5">Uncharacterized protein</fullName>
    </submittedName>
</protein>
<evidence type="ECO:0000259" key="3">
    <source>
        <dbReference type="Pfam" id="PF18024"/>
    </source>
</evidence>
<dbReference type="Gene3D" id="1.10.8.60">
    <property type="match status" value="1"/>
</dbReference>
<proteinExistence type="predicted"/>
<accession>A0A7C2NF86</accession>